<evidence type="ECO:0000313" key="2">
    <source>
        <dbReference type="Proteomes" id="UP001597548"/>
    </source>
</evidence>
<dbReference type="EMBL" id="JBHUOS010000016">
    <property type="protein sequence ID" value="MFD2918059.1"/>
    <property type="molecule type" value="Genomic_DNA"/>
</dbReference>
<comment type="caution">
    <text evidence="1">The sequence shown here is derived from an EMBL/GenBank/DDBJ whole genome shotgun (WGS) entry which is preliminary data.</text>
</comment>
<keyword evidence="2" id="KW-1185">Reference proteome</keyword>
<name>A0ABW5ZYE3_9FLAO</name>
<accession>A0ABW5ZYE3</accession>
<sequence length="56" mass="5768">MSITIVVIEDDGNSSECPPDNDEIDGGMNLPVGNTVCETIVTATNAGATNSIENDN</sequence>
<reference evidence="2" key="1">
    <citation type="journal article" date="2019" name="Int. J. Syst. Evol. Microbiol.">
        <title>The Global Catalogue of Microorganisms (GCM) 10K type strain sequencing project: providing services to taxonomists for standard genome sequencing and annotation.</title>
        <authorList>
            <consortium name="The Broad Institute Genomics Platform"/>
            <consortium name="The Broad Institute Genome Sequencing Center for Infectious Disease"/>
            <person name="Wu L."/>
            <person name="Ma J."/>
        </authorList>
    </citation>
    <scope>NUCLEOTIDE SEQUENCE [LARGE SCALE GENOMIC DNA]</scope>
    <source>
        <strain evidence="2">KCTC 32514</strain>
    </source>
</reference>
<organism evidence="1 2">
    <name type="scientific">Psychroserpens luteus</name>
    <dbReference type="NCBI Taxonomy" id="1434066"/>
    <lineage>
        <taxon>Bacteria</taxon>
        <taxon>Pseudomonadati</taxon>
        <taxon>Bacteroidota</taxon>
        <taxon>Flavobacteriia</taxon>
        <taxon>Flavobacteriales</taxon>
        <taxon>Flavobacteriaceae</taxon>
        <taxon>Psychroserpens</taxon>
    </lineage>
</organism>
<protein>
    <submittedName>
        <fullName evidence="1">Uncharacterized protein</fullName>
    </submittedName>
</protein>
<dbReference type="RefSeq" id="WP_194506738.1">
    <property type="nucleotide sequence ID" value="NZ_JADILU010000002.1"/>
</dbReference>
<dbReference type="Proteomes" id="UP001597548">
    <property type="component" value="Unassembled WGS sequence"/>
</dbReference>
<gene>
    <name evidence="1" type="ORF">ACFS29_20570</name>
</gene>
<evidence type="ECO:0000313" key="1">
    <source>
        <dbReference type="EMBL" id="MFD2918059.1"/>
    </source>
</evidence>
<proteinExistence type="predicted"/>